<sequence>MLHRSAWIRSLTAVLAWSAVTSVAALGTWLSLAAVLPVGSDRLDADTLVAAEASSAPPPTEAPTTSSPEPEPDPTTSTPDPEPLSSFPDEKETPEQHDGWTWVTENTYEGRFTTEGGTAVVQVNPDEAVLISASPAEGYTADIDQAQADRLLIYFSSSATEVVIDTMWWDGPYAEISTQS</sequence>
<evidence type="ECO:0000313" key="2">
    <source>
        <dbReference type="EMBL" id="TQL79268.1"/>
    </source>
</evidence>
<dbReference type="AlphaFoldDB" id="A0A543B347"/>
<feature type="compositionally biased region" description="Basic and acidic residues" evidence="1">
    <location>
        <begin position="88"/>
        <end position="98"/>
    </location>
</feature>
<evidence type="ECO:0000256" key="1">
    <source>
        <dbReference type="SAM" id="MobiDB-lite"/>
    </source>
</evidence>
<gene>
    <name evidence="2" type="ORF">FB566_4869</name>
</gene>
<dbReference type="EMBL" id="VFOW01000001">
    <property type="protein sequence ID" value="TQL79268.1"/>
    <property type="molecule type" value="Genomic_DNA"/>
</dbReference>
<feature type="region of interest" description="Disordered" evidence="1">
    <location>
        <begin position="51"/>
        <end position="99"/>
    </location>
</feature>
<dbReference type="RefSeq" id="WP_142044443.1">
    <property type="nucleotide sequence ID" value="NZ_JBHTGS010000002.1"/>
</dbReference>
<protein>
    <submittedName>
        <fullName evidence="2">Uncharacterized protein</fullName>
    </submittedName>
</protein>
<accession>A0A543B347</accession>
<dbReference type="Proteomes" id="UP000317043">
    <property type="component" value="Unassembled WGS sequence"/>
</dbReference>
<keyword evidence="3" id="KW-1185">Reference proteome</keyword>
<evidence type="ECO:0000313" key="3">
    <source>
        <dbReference type="Proteomes" id="UP000317043"/>
    </source>
</evidence>
<reference evidence="2 3" key="1">
    <citation type="submission" date="2019-06" db="EMBL/GenBank/DDBJ databases">
        <title>Sequencing the genomes of 1000 actinobacteria strains.</title>
        <authorList>
            <person name="Klenk H.-P."/>
        </authorList>
    </citation>
    <scope>NUCLEOTIDE SEQUENCE [LARGE SCALE GENOMIC DNA]</scope>
    <source>
        <strain evidence="2 3">DSM 45928</strain>
    </source>
</reference>
<feature type="compositionally biased region" description="Low complexity" evidence="1">
    <location>
        <begin position="62"/>
        <end position="79"/>
    </location>
</feature>
<comment type="caution">
    <text evidence="2">The sequence shown here is derived from an EMBL/GenBank/DDBJ whole genome shotgun (WGS) entry which is preliminary data.</text>
</comment>
<dbReference type="InParanoid" id="A0A543B347"/>
<organism evidence="2 3">
    <name type="scientific">Stackebrandtia endophytica</name>
    <dbReference type="NCBI Taxonomy" id="1496996"/>
    <lineage>
        <taxon>Bacteria</taxon>
        <taxon>Bacillati</taxon>
        <taxon>Actinomycetota</taxon>
        <taxon>Actinomycetes</taxon>
        <taxon>Glycomycetales</taxon>
        <taxon>Glycomycetaceae</taxon>
        <taxon>Stackebrandtia</taxon>
    </lineage>
</organism>
<name>A0A543B347_9ACTN</name>
<proteinExistence type="predicted"/>
<dbReference type="OrthoDB" id="3292578at2"/>